<name>A0A6J6Z4M1_9ZZZZ</name>
<reference evidence="2" key="1">
    <citation type="submission" date="2020-05" db="EMBL/GenBank/DDBJ databases">
        <authorList>
            <person name="Chiriac C."/>
            <person name="Salcher M."/>
            <person name="Ghai R."/>
            <person name="Kavagutti S V."/>
        </authorList>
    </citation>
    <scope>NUCLEOTIDE SEQUENCE</scope>
</reference>
<feature type="region of interest" description="Disordered" evidence="1">
    <location>
        <begin position="36"/>
        <end position="60"/>
    </location>
</feature>
<proteinExistence type="predicted"/>
<protein>
    <submittedName>
        <fullName evidence="2">Unannotated protein</fullName>
    </submittedName>
</protein>
<gene>
    <name evidence="2" type="ORF">UFOPK3037_01635</name>
</gene>
<organism evidence="2">
    <name type="scientific">freshwater metagenome</name>
    <dbReference type="NCBI Taxonomy" id="449393"/>
    <lineage>
        <taxon>unclassified sequences</taxon>
        <taxon>metagenomes</taxon>
        <taxon>ecological metagenomes</taxon>
    </lineage>
</organism>
<evidence type="ECO:0000256" key="1">
    <source>
        <dbReference type="SAM" id="MobiDB-lite"/>
    </source>
</evidence>
<sequence>MNSKEIDVETLEKLEASKKAVLKRVAERLKNQIETDNVSASHCSHSSGNNGRTHMSVVTA</sequence>
<dbReference type="EMBL" id="CAFAAO010000034">
    <property type="protein sequence ID" value="CAB4815423.1"/>
    <property type="molecule type" value="Genomic_DNA"/>
</dbReference>
<dbReference type="AlphaFoldDB" id="A0A6J6Z4M1"/>
<evidence type="ECO:0000313" key="2">
    <source>
        <dbReference type="EMBL" id="CAB4815423.1"/>
    </source>
</evidence>
<accession>A0A6J6Z4M1</accession>